<dbReference type="GO" id="GO:0140663">
    <property type="term" value="F:ATP-dependent FeS chaperone activity"/>
    <property type="evidence" value="ECO:0007669"/>
    <property type="project" value="InterPro"/>
</dbReference>
<dbReference type="CDD" id="cd02037">
    <property type="entry name" value="Mrp_NBP35"/>
    <property type="match status" value="1"/>
</dbReference>
<evidence type="ECO:0000256" key="5">
    <source>
        <dbReference type="ARBA" id="ARBA00023014"/>
    </source>
</evidence>
<protein>
    <submittedName>
        <fullName evidence="7">Uncharacterized protein</fullName>
    </submittedName>
</protein>
<dbReference type="InterPro" id="IPR044304">
    <property type="entry name" value="NUBPL-like"/>
</dbReference>
<proteinExistence type="inferred from homology"/>
<keyword evidence="4" id="KW-0408">Iron</keyword>
<evidence type="ECO:0000256" key="2">
    <source>
        <dbReference type="ARBA" id="ARBA00022741"/>
    </source>
</evidence>
<dbReference type="GO" id="GO:0046872">
    <property type="term" value="F:metal ion binding"/>
    <property type="evidence" value="ECO:0007669"/>
    <property type="project" value="UniProtKB-KW"/>
</dbReference>
<keyword evidence="3" id="KW-0067">ATP-binding</keyword>
<dbReference type="Proteomes" id="UP000244803">
    <property type="component" value="Chromosome 3"/>
</dbReference>
<dbReference type="InterPro" id="IPR027417">
    <property type="entry name" value="P-loop_NTPase"/>
</dbReference>
<keyword evidence="1" id="KW-0479">Metal-binding</keyword>
<accession>A0A976M525</accession>
<keyword evidence="5" id="KW-0411">Iron-sulfur</keyword>
<dbReference type="InterPro" id="IPR033756">
    <property type="entry name" value="YlxH/NBP35"/>
</dbReference>
<dbReference type="GO" id="GO:0016226">
    <property type="term" value="P:iron-sulfur cluster assembly"/>
    <property type="evidence" value="ECO:0007669"/>
    <property type="project" value="InterPro"/>
</dbReference>
<dbReference type="Pfam" id="PF10609">
    <property type="entry name" value="ParA"/>
    <property type="match status" value="1"/>
</dbReference>
<organism evidence="7 8">
    <name type="scientific">Theileria orientalis</name>
    <dbReference type="NCBI Taxonomy" id="68886"/>
    <lineage>
        <taxon>Eukaryota</taxon>
        <taxon>Sar</taxon>
        <taxon>Alveolata</taxon>
        <taxon>Apicomplexa</taxon>
        <taxon>Aconoidasida</taxon>
        <taxon>Piroplasmida</taxon>
        <taxon>Theileriidae</taxon>
        <taxon>Theileria</taxon>
    </lineage>
</organism>
<dbReference type="InterPro" id="IPR019591">
    <property type="entry name" value="Mrp/NBP35_ATP-bd"/>
</dbReference>
<evidence type="ECO:0000313" key="7">
    <source>
        <dbReference type="EMBL" id="UKJ88569.2"/>
    </source>
</evidence>
<dbReference type="InterPro" id="IPR000808">
    <property type="entry name" value="Mrp-like_CS"/>
</dbReference>
<evidence type="ECO:0000256" key="4">
    <source>
        <dbReference type="ARBA" id="ARBA00023004"/>
    </source>
</evidence>
<dbReference type="Gene3D" id="3.40.50.300">
    <property type="entry name" value="P-loop containing nucleotide triphosphate hydrolases"/>
    <property type="match status" value="1"/>
</dbReference>
<dbReference type="GO" id="GO:0051539">
    <property type="term" value="F:4 iron, 4 sulfur cluster binding"/>
    <property type="evidence" value="ECO:0007669"/>
    <property type="project" value="TreeGrafter"/>
</dbReference>
<sequence>MNFKVKNIIAVHSCKGGVGKSTVAACLAITFASKGKQVGICDLDICGPSLAELFSVDRDSVKWTEVESAETNHRDRCSKTVNLSYSDDCCVDSCNETAESMCLDPKIFNGIKIMSSEFLRPKNYSGYSAYRGPIIDQVCYEMVHRTNWEDLDYLILDLPPGTSDVIISLVENIHISGSILVTTPHVLSNNDLVKGIKLFNDLEIPILSIVENMAYFTCDSCGNAKNIFGSSKVKSICDEYKIGHFIRLPFVVSDKNETISDSSSDEDGSTSGLGIAYKYHNSVDVQRPLENLFNYVDAKSKHNVEPSIKTNPHSIEKEFHPAVQGNDTQTYTGAKASTGRITIIDEDAIEGTSNEAPPNNRRIQLDLKDIDLNLFDVTDEYYNKYLTKYIKVKDHTKIVKIVDGDVIVHEPETGETFLNCSIRANDLVLYLRYEYRDTQANEKIITFYKANEVWHTVPKQVMSDPANAFGSDRCSIDNALRESEDTFEVIDESELDGQEETDEGGQTDLSKFSHTVDSLYVKFVLDINSKKENERVNFRDCYIHDNHSLVYIIKNGYRITSLKDKGETICRIPETAECFFVQVLLKEEAAKFVFTMSKEGSKDVSNYYEKVGGKWLSIPSDKYYNDISNYKKQYDNKTDIVLDIRTRKDTKEVLFIDSDYDNVHTHIYAPMPGYSFKEIKIKGYTIWKRGSNDCQMAMVRFLHNLPHKVHLVMPSNVSDLYYHLKKKYLSYTIPRKAKSIEFEGEFAEIDQKKYSHDMAPLRFQPPIKFPSNKFVVDITSKKDNEIHVFRHGMPLGVETYFYMAKDGYKIAMVRELDQDIWKSRSSEFASFVVVLLSTNSTPVLVRVVTFDSDIKSKHRYYVKVRGKWKEIDSMKYKKSCDKLYTFVSEFQNDESRKVIIDLDKKYSNHEVISLRYHFDGMDTKVVIPNKNIKIQRVVNKNNVIWEKEKHDCVMVICRLNGNKPYFVNIVKKGETSDEFYYVPSLQRSEESNNWKRVLFDHIFIQINEFKVKPYIQHSYKEQHIDISSKKHDEACCYKTGDFYNIPSSYFIMKTGHGITRVLDGKKELWRSKNGEYSPYLVLMFHQGKPRLLFVMVNKPSFEIHETSSVYLEKKGSDWEPMYGDLEFNFVLNNIEVKDRHAQKFELDINQRKDDERVLFFEDKLGVRNIVLYFPKKNYRLVKLTSGTDVILETGSNDYMISVKVFLVNEKPYLIRIRYRHYEMRFKDYERVGATWVEIDSNSFLVKTLTLNDVFFSEVNVLKSSLFDKVFTKLGSDQMIPEGDLARKIKKRFSYDVHFDPVEEEVLITPVERMFEMISEHIKTERVDRSRYMHQEQTEKDDCVLDITNIDLDRFTFYDNIYKRSMHRVVDNKYECKVIKVIDENGDIHPIKDNQELFRCHIYNRDGRPEMLEIFTYDEHHRLSHFIYMKRDGVWDRTYWRQSDLLYKLYRYMSRPVKKHLPLELGYVDESNFQVEEKNFASYIYRTMSPNSDVTVSRVTHQGHLIHTFRKDQALVWCSYNEMGENDDILDLFVTDLDGKLYCYSYERDSDGWNLNYTHKSTISSLREFSSNRFKALVNHRLIDTCDGEVLDDADKTDIELNIDSHEATFEYTLNDIPCKMFRPKKNENVTRIFDADQELLNANVLKSKSLLASFLYSRDGYKSALYLFLVDQDGNVERIKYHLVSGTWVISHLAPDSYQDITYELDNVSNKEVIEYLDDSFNCKFTKDLEDSIARYENNPSMPPYLRPPIWILDLNDVDNKKFKVTRSTKDSTEYYHISPKPFVLVDRIMYDEEIIHDLTPGDMLDRVTVSVDKDNEYEISCDVESPDGTLRTYTRRSNEDPDPGRILYTPTRRSLYRPGNLYEIAGSHVINIAKLRDDQLDITSDLYKDRTIRIFKTKPEVTITRVFDGVRLVSIAKPDHRIVSGTIYYRKKGPALMILKTVDSERNFEQHLYVKVDFEWMLVENYEVSRYLRKLYSDREYLTDEDVDHLCSYFRDRTETYDDEISTAFGTEYGDVDIDLIDTEKFKPATDSDKESAAKRMEYAWQYGVPIVLDIIDINPIAFKYRDNMFIYNQAMHRAVEVNYGFKISKVVEGELDIHKIKSDEELFRSVIYLKAEVPHMVDIFIYDAKRRLSHFIYMKRDGVWDRTYWRQSDLLYKLYRYMSRPVKKHLPLELGYVDESNFQVEEKNFASYIYRTMSPNSDVTVSRVTHQGHLIHTFRKDQALVWCSYNEMGENDDILDLFVTDLDGKLYCYSYERDSDGWNLNYTHKSTISSLREFSSNRFKALVNHRLIDTCDGEVLDDADKTDIELNIDSHEATFEYTLNDIPCKMFRPKKNENVTRIFDADQELLNANVLKSKSLLASFLYSRDGYKSALYLFLVDQDGNVERIKYHLVSGTWVISHLAPDSYQDITYELDNVSNKEVIEYLDDSFNCKFTKDLEDSIARYENNPSMPPYLRPPIWILDLNDVDNKKFKVTRSTKDSTEYYHISPKPFVLVDRIMYDEEIIHDLTPGDMLDRVTVSVDKDNEYEISCDVESPDGTLRTYTRRSNEDPDPGRILYTPTRRSLYRPGNLYEIAGSHVINIANITNENCVLKSIRLKNHIIKKFHVNEGMIVTRIFEGVRLINIIRSNHKLVAGTVFYSQGPAMVILKCRSQENEDYRNVYVKLGFDWAQIEEHESERYLRSLYPDGKYFTVPEVRDLLE</sequence>
<evidence type="ECO:0000256" key="1">
    <source>
        <dbReference type="ARBA" id="ARBA00022723"/>
    </source>
</evidence>
<evidence type="ECO:0000256" key="6">
    <source>
        <dbReference type="ARBA" id="ARBA00024036"/>
    </source>
</evidence>
<dbReference type="EMBL" id="CP056066">
    <property type="protein sequence ID" value="UKJ88569.2"/>
    <property type="molecule type" value="Genomic_DNA"/>
</dbReference>
<dbReference type="PANTHER" id="PTHR42961:SF2">
    <property type="entry name" value="IRON-SULFUR PROTEIN NUBPL"/>
    <property type="match status" value="1"/>
</dbReference>
<dbReference type="SUPFAM" id="SSF52540">
    <property type="entry name" value="P-loop containing nucleoside triphosphate hydrolases"/>
    <property type="match status" value="1"/>
</dbReference>
<comment type="similarity">
    <text evidence="6">Belongs to the Mrp/NBP35 ATP-binding proteins family.</text>
</comment>
<evidence type="ECO:0000313" key="8">
    <source>
        <dbReference type="Proteomes" id="UP000244803"/>
    </source>
</evidence>
<dbReference type="GO" id="GO:0005524">
    <property type="term" value="F:ATP binding"/>
    <property type="evidence" value="ECO:0007669"/>
    <property type="project" value="UniProtKB-KW"/>
</dbReference>
<keyword evidence="2" id="KW-0547">Nucleotide-binding</keyword>
<dbReference type="PANTHER" id="PTHR42961">
    <property type="entry name" value="IRON-SULFUR PROTEIN NUBPL"/>
    <property type="match status" value="1"/>
</dbReference>
<reference evidence="7" key="1">
    <citation type="submission" date="2022-07" db="EMBL/GenBank/DDBJ databases">
        <title>Evaluation of T. orientalis genome assembly methods using nanopore sequencing and analysis of variation between genomes.</title>
        <authorList>
            <person name="Yam J."/>
            <person name="Micallef M.L."/>
            <person name="Liu M."/>
            <person name="Djordjevic S.P."/>
            <person name="Bogema D.R."/>
            <person name="Jenkins C."/>
        </authorList>
    </citation>
    <scope>NUCLEOTIDE SEQUENCE</scope>
    <source>
        <strain evidence="7">Fish Creek</strain>
    </source>
</reference>
<dbReference type="PROSITE" id="PS01215">
    <property type="entry name" value="MRP"/>
    <property type="match status" value="1"/>
</dbReference>
<dbReference type="OrthoDB" id="1741334at2759"/>
<gene>
    <name evidence="7" type="ORF">MACJ_001813</name>
</gene>
<name>A0A976M525_THEOR</name>
<evidence type="ECO:0000256" key="3">
    <source>
        <dbReference type="ARBA" id="ARBA00022840"/>
    </source>
</evidence>